<evidence type="ECO:0000256" key="6">
    <source>
        <dbReference type="ARBA" id="ARBA00022694"/>
    </source>
</evidence>
<dbReference type="GO" id="GO:0052906">
    <property type="term" value="F:tRNA (guanine(37)-N1)-methyltransferase activity"/>
    <property type="evidence" value="ECO:0007669"/>
    <property type="project" value="UniProtKB-EC"/>
</dbReference>
<organism evidence="9">
    <name type="scientific">Oikopleura dioica</name>
    <name type="common">Tunicate</name>
    <dbReference type="NCBI Taxonomy" id="34765"/>
    <lineage>
        <taxon>Eukaryota</taxon>
        <taxon>Metazoa</taxon>
        <taxon>Chordata</taxon>
        <taxon>Tunicata</taxon>
        <taxon>Appendicularia</taxon>
        <taxon>Copelata</taxon>
        <taxon>Oikopleuridae</taxon>
        <taxon>Oikopleura</taxon>
    </lineage>
</organism>
<dbReference type="GO" id="GO:0070901">
    <property type="term" value="P:mitochondrial tRNA methylation"/>
    <property type="evidence" value="ECO:0007669"/>
    <property type="project" value="TreeGrafter"/>
</dbReference>
<name>E4WTB3_OIKDI</name>
<accession>E4WTB3</accession>
<dbReference type="InterPro" id="IPR056744">
    <property type="entry name" value="TRM5/TYW2-like_N"/>
</dbReference>
<evidence type="ECO:0000313" key="10">
    <source>
        <dbReference type="Proteomes" id="UP000001307"/>
    </source>
</evidence>
<evidence type="ECO:0000256" key="3">
    <source>
        <dbReference type="ARBA" id="ARBA00022603"/>
    </source>
</evidence>
<dbReference type="PANTHER" id="PTHR23245:SF36">
    <property type="entry name" value="TRNA (GUANINE(37)-N1)-METHYLTRANSFERASE"/>
    <property type="match status" value="1"/>
</dbReference>
<dbReference type="Proteomes" id="UP000001307">
    <property type="component" value="Unassembled WGS sequence"/>
</dbReference>
<dbReference type="EMBL" id="FN653016">
    <property type="protein sequence ID" value="CBY07193.1"/>
    <property type="molecule type" value="Genomic_DNA"/>
</dbReference>
<evidence type="ECO:0000256" key="7">
    <source>
        <dbReference type="ARBA" id="ARBA00047783"/>
    </source>
</evidence>
<comment type="catalytic activity">
    <reaction evidence="7">
        <text>guanosine(37) in tRNA + S-adenosyl-L-methionine = N(1)-methylguanosine(37) in tRNA + S-adenosyl-L-homocysteine + H(+)</text>
        <dbReference type="Rhea" id="RHEA:36899"/>
        <dbReference type="Rhea" id="RHEA-COMP:10145"/>
        <dbReference type="Rhea" id="RHEA-COMP:10147"/>
        <dbReference type="ChEBI" id="CHEBI:15378"/>
        <dbReference type="ChEBI" id="CHEBI:57856"/>
        <dbReference type="ChEBI" id="CHEBI:59789"/>
        <dbReference type="ChEBI" id="CHEBI:73542"/>
        <dbReference type="ChEBI" id="CHEBI:74269"/>
        <dbReference type="EC" id="2.1.1.228"/>
    </reaction>
</comment>
<keyword evidence="3" id="KW-0489">Methyltransferase</keyword>
<dbReference type="OrthoDB" id="408788at2759"/>
<dbReference type="InterPro" id="IPR029063">
    <property type="entry name" value="SAM-dependent_MTases_sf"/>
</dbReference>
<evidence type="ECO:0000256" key="5">
    <source>
        <dbReference type="ARBA" id="ARBA00022691"/>
    </source>
</evidence>
<dbReference type="CDD" id="cd02440">
    <property type="entry name" value="AdoMet_MTases"/>
    <property type="match status" value="1"/>
</dbReference>
<keyword evidence="10" id="KW-1185">Reference proteome</keyword>
<dbReference type="GO" id="GO:0005759">
    <property type="term" value="C:mitochondrial matrix"/>
    <property type="evidence" value="ECO:0007669"/>
    <property type="project" value="TreeGrafter"/>
</dbReference>
<dbReference type="AlphaFoldDB" id="E4WTB3"/>
<keyword evidence="4" id="KW-0808">Transferase</keyword>
<keyword evidence="2" id="KW-0963">Cytoplasm</keyword>
<keyword evidence="6" id="KW-0819">tRNA processing</keyword>
<protein>
    <recommendedName>
        <fullName evidence="8">SAM-dependent methyltransferase TRM5/TYW2-type domain-containing protein</fullName>
    </recommendedName>
</protein>
<sequence length="316" mass="36589">MSEKSKTKSFIEGLSDDFVRKVRGLLDFEEDFFTTQIKLPVIHFQSKKDISPILKVIKKLDFGIKRPHFKHIDYSKKQIRLSSKFDREKHEEHFRKVLERGIQCDFSEEDFQFTYRNFTASEIFELIFPANISRISGFANIGHIIQVNLKKPHFEYKKLIGRVLLDKVPTVKTVIAKNDSLTESEENKFRILPFEVIAGKDSLQTTHKEHGNTFHLDMGETYWNSRLQEEHKIMSELIDENSVCVDLCCGIGPFAIPIAKRGIRTIANDLNPDSIKWLRINAEINFSTKRGKISKDAITMTNKDGNVVIKEDLLNL</sequence>
<evidence type="ECO:0000259" key="8">
    <source>
        <dbReference type="PROSITE" id="PS51684"/>
    </source>
</evidence>
<comment type="similarity">
    <text evidence="1">Belongs to the class I-like SAM-binding methyltransferase superfamily. TRM5/TYW2 family.</text>
</comment>
<dbReference type="Gene3D" id="3.40.50.150">
    <property type="entry name" value="Vaccinia Virus protein VP39"/>
    <property type="match status" value="1"/>
</dbReference>
<evidence type="ECO:0000256" key="2">
    <source>
        <dbReference type="ARBA" id="ARBA00022490"/>
    </source>
</evidence>
<dbReference type="GO" id="GO:0002939">
    <property type="term" value="P:tRNA N1-guanine methylation"/>
    <property type="evidence" value="ECO:0007669"/>
    <property type="project" value="TreeGrafter"/>
</dbReference>
<dbReference type="InterPro" id="IPR056743">
    <property type="entry name" value="TRM5-TYW2-like_MTfase"/>
</dbReference>
<dbReference type="Pfam" id="PF25133">
    <property type="entry name" value="TYW2_N_2"/>
    <property type="match status" value="1"/>
</dbReference>
<dbReference type="SUPFAM" id="SSF53335">
    <property type="entry name" value="S-adenosyl-L-methionine-dependent methyltransferases"/>
    <property type="match status" value="1"/>
</dbReference>
<evidence type="ECO:0000313" key="9">
    <source>
        <dbReference type="EMBL" id="CBY07193.1"/>
    </source>
</evidence>
<dbReference type="InParanoid" id="E4WTB3"/>
<gene>
    <name evidence="9" type="ORF">GSOID_T00006281001</name>
</gene>
<reference evidence="9" key="1">
    <citation type="journal article" date="2010" name="Science">
        <title>Plasticity of animal genome architecture unmasked by rapid evolution of a pelagic tunicate.</title>
        <authorList>
            <person name="Denoeud F."/>
            <person name="Henriet S."/>
            <person name="Mungpakdee S."/>
            <person name="Aury J.M."/>
            <person name="Da Silva C."/>
            <person name="Brinkmann H."/>
            <person name="Mikhaleva J."/>
            <person name="Olsen L.C."/>
            <person name="Jubin C."/>
            <person name="Canestro C."/>
            <person name="Bouquet J.M."/>
            <person name="Danks G."/>
            <person name="Poulain J."/>
            <person name="Campsteijn C."/>
            <person name="Adamski M."/>
            <person name="Cross I."/>
            <person name="Yadetie F."/>
            <person name="Muffato M."/>
            <person name="Louis A."/>
            <person name="Butcher S."/>
            <person name="Tsagkogeorga G."/>
            <person name="Konrad A."/>
            <person name="Singh S."/>
            <person name="Jensen M.F."/>
            <person name="Cong E.H."/>
            <person name="Eikeseth-Otteraa H."/>
            <person name="Noel B."/>
            <person name="Anthouard V."/>
            <person name="Porcel B.M."/>
            <person name="Kachouri-Lafond R."/>
            <person name="Nishino A."/>
            <person name="Ugolini M."/>
            <person name="Chourrout P."/>
            <person name="Nishida H."/>
            <person name="Aasland R."/>
            <person name="Huzurbazar S."/>
            <person name="Westhof E."/>
            <person name="Delsuc F."/>
            <person name="Lehrach H."/>
            <person name="Reinhardt R."/>
            <person name="Weissenbach J."/>
            <person name="Roy S.W."/>
            <person name="Artiguenave F."/>
            <person name="Postlethwait J.H."/>
            <person name="Manak J.R."/>
            <person name="Thompson E.M."/>
            <person name="Jaillon O."/>
            <person name="Du Pasquier L."/>
            <person name="Boudinot P."/>
            <person name="Liberles D.A."/>
            <person name="Volff J.N."/>
            <person name="Philippe H."/>
            <person name="Lenhard B."/>
            <person name="Roest Crollius H."/>
            <person name="Wincker P."/>
            <person name="Chourrout D."/>
        </authorList>
    </citation>
    <scope>NUCLEOTIDE SEQUENCE [LARGE SCALE GENOMIC DNA]</scope>
</reference>
<dbReference type="Gene3D" id="3.30.300.110">
    <property type="entry name" value="Met-10+ protein-like domains"/>
    <property type="match status" value="1"/>
</dbReference>
<dbReference type="FunFam" id="3.30.300.110:FF:000001">
    <property type="entry name" value="tRNA (guanine(37)-N1)-methyltransferase"/>
    <property type="match status" value="1"/>
</dbReference>
<dbReference type="PANTHER" id="PTHR23245">
    <property type="entry name" value="TRNA METHYLTRANSFERASE"/>
    <property type="match status" value="1"/>
</dbReference>
<feature type="domain" description="SAM-dependent methyltransferase TRM5/TYW2-type" evidence="8">
    <location>
        <begin position="138"/>
        <end position="316"/>
    </location>
</feature>
<dbReference type="InterPro" id="IPR030382">
    <property type="entry name" value="MeTrfase_TRM5/TYW2"/>
</dbReference>
<dbReference type="Pfam" id="PF02475">
    <property type="entry name" value="TRM5-TYW2_MTfase"/>
    <property type="match status" value="1"/>
</dbReference>
<proteinExistence type="inferred from homology"/>
<keyword evidence="5" id="KW-0949">S-adenosyl-L-methionine</keyword>
<evidence type="ECO:0000256" key="1">
    <source>
        <dbReference type="ARBA" id="ARBA00009775"/>
    </source>
</evidence>
<dbReference type="PROSITE" id="PS51684">
    <property type="entry name" value="SAM_MT_TRM5_TYW2"/>
    <property type="match status" value="1"/>
</dbReference>
<evidence type="ECO:0000256" key="4">
    <source>
        <dbReference type="ARBA" id="ARBA00022679"/>
    </source>
</evidence>